<dbReference type="Pfam" id="PF13116">
    <property type="entry name" value="YhdP"/>
    <property type="match status" value="1"/>
</dbReference>
<dbReference type="OrthoDB" id="9762238at2"/>
<organism evidence="3 4">
    <name type="scientific">Veronia pacifica</name>
    <dbReference type="NCBI Taxonomy" id="1080227"/>
    <lineage>
        <taxon>Bacteria</taxon>
        <taxon>Pseudomonadati</taxon>
        <taxon>Pseudomonadota</taxon>
        <taxon>Gammaproteobacteria</taxon>
        <taxon>Vibrionales</taxon>
        <taxon>Vibrionaceae</taxon>
        <taxon>Veronia</taxon>
    </lineage>
</organism>
<dbReference type="InterPro" id="IPR025263">
    <property type="entry name" value="YhdP_central"/>
</dbReference>
<evidence type="ECO:0000256" key="1">
    <source>
        <dbReference type="SAM" id="MobiDB-lite"/>
    </source>
</evidence>
<dbReference type="PANTHER" id="PTHR38690">
    <property type="entry name" value="PROTEASE-RELATED"/>
    <property type="match status" value="1"/>
</dbReference>
<dbReference type="EMBL" id="LYBM01000010">
    <property type="protein sequence ID" value="ODA34134.1"/>
    <property type="molecule type" value="Genomic_DNA"/>
</dbReference>
<name>A0A1C3ELM6_9GAMM</name>
<dbReference type="NCBIfam" id="TIGR02099">
    <property type="entry name" value="YhdP family protein"/>
    <property type="match status" value="1"/>
</dbReference>
<dbReference type="Proteomes" id="UP000094936">
    <property type="component" value="Unassembled WGS sequence"/>
</dbReference>
<dbReference type="InterPro" id="IPR011836">
    <property type="entry name" value="YhdP"/>
</dbReference>
<protein>
    <submittedName>
        <fullName evidence="3">TIGR02099 family protein</fullName>
    </submittedName>
</protein>
<keyword evidence="4" id="KW-1185">Reference proteome</keyword>
<reference evidence="3 4" key="1">
    <citation type="submission" date="2016-05" db="EMBL/GenBank/DDBJ databases">
        <title>Genomic Taxonomy of the Vibrionaceae.</title>
        <authorList>
            <person name="Gomez-Gil B."/>
            <person name="Enciso-Ibarra J."/>
        </authorList>
    </citation>
    <scope>NUCLEOTIDE SEQUENCE [LARGE SCALE GENOMIC DNA]</scope>
    <source>
        <strain evidence="3 4">CAIM 1920</strain>
    </source>
</reference>
<evidence type="ECO:0000259" key="2">
    <source>
        <dbReference type="Pfam" id="PF13116"/>
    </source>
</evidence>
<dbReference type="RefSeq" id="WP_068900852.1">
    <property type="nucleotide sequence ID" value="NZ_JBHUIF010000019.1"/>
</dbReference>
<comment type="caution">
    <text evidence="3">The sequence shown here is derived from an EMBL/GenBank/DDBJ whole genome shotgun (WGS) entry which is preliminary data.</text>
</comment>
<evidence type="ECO:0000313" key="4">
    <source>
        <dbReference type="Proteomes" id="UP000094936"/>
    </source>
</evidence>
<accession>A0A1C3ELM6</accession>
<feature type="region of interest" description="Disordered" evidence="1">
    <location>
        <begin position="1266"/>
        <end position="1293"/>
    </location>
</feature>
<gene>
    <name evidence="3" type="ORF">A8L45_07595</name>
</gene>
<dbReference type="STRING" id="1080227.A8L45_07595"/>
<feature type="domain" description="YhdP central" evidence="2">
    <location>
        <begin position="2"/>
        <end position="1264"/>
    </location>
</feature>
<dbReference type="PANTHER" id="PTHR38690:SF1">
    <property type="entry name" value="PROTEASE"/>
    <property type="match status" value="1"/>
</dbReference>
<sequence>MMRFFLRFMTAFTLTLLLLVATATVSLRLLLPNINTFKGPIQEWIQQKSDFQVDFESATGHWRYLVPSLSLQQVTLASQTQKQVMSLAKLDLQLDLLASIKNLEPVFSRLNADGLKVDLTQLSSNSVKSGDKSKDDANREDVIHRLEKLFLVNITKFGLRNAVVTLRAPDDNDYTLDIDSLLWRNQGQSHRAQGTVSVRGTNLNKLEVNLEFSEQGTLSSLTGKLYIGAENISVRPFISPYLPENIVLEQATAGGRLWADINGGRLTGAQFGFDRGRLAWSEKNNGQHSIGINGGTIHISPEREGWRLDSESLSVQTDGKRWPEPKIHAELIEHKWRVNLSDSQIGLIMPVSRLLPLSPAVGNALRDLNPNGKVSDLRVSYEQGSPLQYSARVEDVSFRHWTYLPDTKGLAIDLSGVGSAGKARLVMSEQTLPYGEFFQAPLDIQQGDVSLYWQQGSQQFHIWSDHVSVSSSVMGVKGQFRLDLPQKGSPWLSFYTEASLKDVSKTWRYLPTLALGKNLTTFLSDALKSGRVDKAKLVWHGTLADFPYNHHDGMFQAAVPLRRGTFKFLSSWPQVSDIDANLLFENDRLLIDANNARIGGIRSDKILGNILLEDGQPLKLDIKAKGESEAATALLMDTPLADSVGSALTHLGAKGPVAAGLSLTIPFDGSEPTTQGAVIFDNNQINLQAPKLQLNSVSGQVLFQDDKVSSDQLNAVLLDQRVDIGVNGEQQEQGYLLNIKTEGDWDIKKLLEQTDLGRFDKVAGTSRWDLRLGLGLYPESTRFRADLNAQLGELKSDLPEPFSQSQLAGRTAKVIVEGSDNQFTVYAQLPDSRYRGVVSLTGKRPRVMSSFLEVGESPMPVSTIGSHLIDVNYPYINLDDWKVVAESLTQTDFMNQSGSVDIPAPTGINLRSDKLTMFGFTLNNVSVAARNNEHNWHIIYGSEEVDGDAVWQKDSSLTVSVDHLFINYEPDNSKEEKLAHNVDEIKDEVSSLATDADKMAIKYFPDTLLAVNELWLQGYRVGKLDAKLINDNNRISLTKFSVGSGENSIVANGWWEVDDKGISHSWLKFNTKGANTADIIGRFGVTGGIQEASYSSFGDVTFDGAPWRIDTRTLNGDISATLEDGYISGVGGAGKLLGLFSLDSIVRKMQLDFRGVFEDGLAFDEISGRGVITDGVVVTDNIQMKALAGDMFIKGIANIPKNTVDADVRFIPDITSSIPVLSAFAVAPQTALYVAAVTTVLSPVVDVFTQIRYQVSGRLDAPEIKEVSRSQSEMTLPPKALERLRGQQQGSGQ</sequence>
<proteinExistence type="predicted"/>
<evidence type="ECO:0000313" key="3">
    <source>
        <dbReference type="EMBL" id="ODA34134.1"/>
    </source>
</evidence>